<dbReference type="GO" id="GO:0140359">
    <property type="term" value="F:ABC-type transporter activity"/>
    <property type="evidence" value="ECO:0007669"/>
    <property type="project" value="InterPro"/>
</dbReference>
<feature type="domain" description="ABC-2 type transporter transmembrane" evidence="7">
    <location>
        <begin position="21"/>
        <end position="122"/>
    </location>
</feature>
<evidence type="ECO:0000256" key="3">
    <source>
        <dbReference type="ARBA" id="ARBA00022989"/>
    </source>
</evidence>
<feature type="compositionally biased region" description="Basic and acidic residues" evidence="5">
    <location>
        <begin position="234"/>
        <end position="244"/>
    </location>
</feature>
<evidence type="ECO:0000256" key="6">
    <source>
        <dbReference type="SAM" id="Phobius"/>
    </source>
</evidence>
<dbReference type="PANTHER" id="PTHR48040:SF48">
    <property type="entry name" value="AAA+ ATPASE DOMAIN, PIGMENT PERMEASE_PROTEIN ATP-BINDING CASSETTE SUB-FAMILY G"/>
    <property type="match status" value="1"/>
</dbReference>
<protein>
    <submittedName>
        <fullName evidence="8">AAA+ ATPase domain-containing protein</fullName>
    </submittedName>
</protein>
<evidence type="ECO:0000259" key="7">
    <source>
        <dbReference type="Pfam" id="PF01061"/>
    </source>
</evidence>
<keyword evidence="2 6" id="KW-0812">Transmembrane</keyword>
<evidence type="ECO:0000256" key="4">
    <source>
        <dbReference type="ARBA" id="ARBA00023136"/>
    </source>
</evidence>
<reference evidence="8" key="1">
    <citation type="journal article" date="2019" name="Sci. Rep.">
        <title>Draft genome of Tanacetum cinerariifolium, the natural source of mosquito coil.</title>
        <authorList>
            <person name="Yamashiro T."/>
            <person name="Shiraishi A."/>
            <person name="Satake H."/>
            <person name="Nakayama K."/>
        </authorList>
    </citation>
    <scope>NUCLEOTIDE SEQUENCE</scope>
</reference>
<evidence type="ECO:0000256" key="2">
    <source>
        <dbReference type="ARBA" id="ARBA00022692"/>
    </source>
</evidence>
<dbReference type="Pfam" id="PF01061">
    <property type="entry name" value="ABC2_membrane"/>
    <property type="match status" value="1"/>
</dbReference>
<feature type="region of interest" description="Disordered" evidence="5">
    <location>
        <begin position="227"/>
        <end position="250"/>
    </location>
</feature>
<evidence type="ECO:0000313" key="8">
    <source>
        <dbReference type="EMBL" id="GEY47906.1"/>
    </source>
</evidence>
<gene>
    <name evidence="8" type="ORF">Tci_419880</name>
</gene>
<accession>A0A699HN85</accession>
<feature type="non-terminal residue" evidence="8">
    <location>
        <position position="1"/>
    </location>
</feature>
<keyword evidence="4 6" id="KW-0472">Membrane</keyword>
<comment type="caution">
    <text evidence="8">The sequence shown here is derived from an EMBL/GenBank/DDBJ whole genome shotgun (WGS) entry which is preliminary data.</text>
</comment>
<evidence type="ECO:0000256" key="1">
    <source>
        <dbReference type="ARBA" id="ARBA00004141"/>
    </source>
</evidence>
<dbReference type="EMBL" id="BKCJ010181997">
    <property type="protein sequence ID" value="GEY47906.1"/>
    <property type="molecule type" value="Genomic_DNA"/>
</dbReference>
<keyword evidence="3 6" id="KW-1133">Transmembrane helix</keyword>
<proteinExistence type="predicted"/>
<comment type="subcellular location">
    <subcellularLocation>
        <location evidence="1">Membrane</location>
        <topology evidence="1">Multi-pass membrane protein</topology>
    </subcellularLocation>
</comment>
<sequence length="250" mass="28390">PSSGSKDLVFLTQYPQPFLVQCKACLWKQHWSYWRNLQYNAIRFAITVLAAAILGVVFFRKGEKIVKLEDLLSKLGTFHSAVVFFRALNQNAVHPLVALENTIFYRKRADGMYLLLPYALAQSNYFGRKLGESAGVDSSIFTKAWVDSVGSEGLKDHSAIDRWQSQAATADSDFFNRLRVMEQTTDAEKAMVVFEFLDLKCKNKIRAFVDRLIERHMAMKADTKSTDCSYASKDSQEETRDARDMLSAAI</sequence>
<organism evidence="8">
    <name type="scientific">Tanacetum cinerariifolium</name>
    <name type="common">Dalmatian daisy</name>
    <name type="synonym">Chrysanthemum cinerariifolium</name>
    <dbReference type="NCBI Taxonomy" id="118510"/>
    <lineage>
        <taxon>Eukaryota</taxon>
        <taxon>Viridiplantae</taxon>
        <taxon>Streptophyta</taxon>
        <taxon>Embryophyta</taxon>
        <taxon>Tracheophyta</taxon>
        <taxon>Spermatophyta</taxon>
        <taxon>Magnoliopsida</taxon>
        <taxon>eudicotyledons</taxon>
        <taxon>Gunneridae</taxon>
        <taxon>Pentapetalae</taxon>
        <taxon>asterids</taxon>
        <taxon>campanulids</taxon>
        <taxon>Asterales</taxon>
        <taxon>Asteraceae</taxon>
        <taxon>Asteroideae</taxon>
        <taxon>Anthemideae</taxon>
        <taxon>Anthemidinae</taxon>
        <taxon>Tanacetum</taxon>
    </lineage>
</organism>
<dbReference type="GO" id="GO:0016020">
    <property type="term" value="C:membrane"/>
    <property type="evidence" value="ECO:0007669"/>
    <property type="project" value="UniProtKB-SubCell"/>
</dbReference>
<evidence type="ECO:0000256" key="5">
    <source>
        <dbReference type="SAM" id="MobiDB-lite"/>
    </source>
</evidence>
<name>A0A699HN85_TANCI</name>
<dbReference type="AlphaFoldDB" id="A0A699HN85"/>
<dbReference type="PANTHER" id="PTHR48040">
    <property type="entry name" value="PLEIOTROPIC DRUG RESISTANCE PROTEIN 1-LIKE ISOFORM X1"/>
    <property type="match status" value="1"/>
</dbReference>
<feature type="transmembrane region" description="Helical" evidence="6">
    <location>
        <begin position="41"/>
        <end position="59"/>
    </location>
</feature>
<dbReference type="InterPro" id="IPR013525">
    <property type="entry name" value="ABC2_TM"/>
</dbReference>